<dbReference type="EMBL" id="JBHLWO010000002">
    <property type="protein sequence ID" value="MFC0318700.1"/>
    <property type="molecule type" value="Genomic_DNA"/>
</dbReference>
<organism evidence="3 4">
    <name type="scientific">Olivibacter oleidegradans</name>
    <dbReference type="NCBI Taxonomy" id="760123"/>
    <lineage>
        <taxon>Bacteria</taxon>
        <taxon>Pseudomonadati</taxon>
        <taxon>Bacteroidota</taxon>
        <taxon>Sphingobacteriia</taxon>
        <taxon>Sphingobacteriales</taxon>
        <taxon>Sphingobacteriaceae</taxon>
        <taxon>Olivibacter</taxon>
    </lineage>
</organism>
<dbReference type="Pfam" id="PF19556">
    <property type="entry name" value="PRTRC_E"/>
    <property type="match status" value="1"/>
</dbReference>
<gene>
    <name evidence="3" type="ORF">ACFFI0_10285</name>
</gene>
<dbReference type="InterPro" id="IPR022273">
    <property type="entry name" value="PRTRC_protein-E"/>
</dbReference>
<protein>
    <recommendedName>
        <fullName evidence="2">ParB-related ThiF-related cassette protein E domain-containing protein</fullName>
    </recommendedName>
</protein>
<feature type="compositionally biased region" description="Basic and acidic residues" evidence="1">
    <location>
        <begin position="112"/>
        <end position="123"/>
    </location>
</feature>
<sequence length="177" mass="19889">METNFFKNLADIGVQGNMVLMVRQLENSELLVLLHLTGNNVKDAVVKTIQPLKLSGTAEELDSRFFETVTAPVKKVSGFLAEVEAQEKSLAEARKKWDGQKKKAKPTAQAEETEKNEEKEKAFSEAMQRVTELERAMDYSAAIGELPDAAEYPDKRQEIATKRKELEQKEKLGATLF</sequence>
<reference evidence="3 4" key="1">
    <citation type="submission" date="2024-09" db="EMBL/GenBank/DDBJ databases">
        <authorList>
            <person name="Sun Q."/>
            <person name="Mori K."/>
        </authorList>
    </citation>
    <scope>NUCLEOTIDE SEQUENCE [LARGE SCALE GENOMIC DNA]</scope>
    <source>
        <strain evidence="3 4">CCM 7765</strain>
    </source>
</reference>
<feature type="compositionally biased region" description="Basic and acidic residues" evidence="1">
    <location>
        <begin position="92"/>
        <end position="101"/>
    </location>
</feature>
<dbReference type="RefSeq" id="WP_130857254.1">
    <property type="nucleotide sequence ID" value="NZ_JBHLWO010000002.1"/>
</dbReference>
<feature type="domain" description="ParB-related ThiF-related cassette protein E" evidence="2">
    <location>
        <begin position="1"/>
        <end position="171"/>
    </location>
</feature>
<comment type="caution">
    <text evidence="3">The sequence shown here is derived from an EMBL/GenBank/DDBJ whole genome shotgun (WGS) entry which is preliminary data.</text>
</comment>
<evidence type="ECO:0000256" key="1">
    <source>
        <dbReference type="SAM" id="MobiDB-lite"/>
    </source>
</evidence>
<accession>A0ABV6HKM1</accession>
<proteinExistence type="predicted"/>
<evidence type="ECO:0000259" key="2">
    <source>
        <dbReference type="Pfam" id="PF19556"/>
    </source>
</evidence>
<keyword evidence="4" id="KW-1185">Reference proteome</keyword>
<dbReference type="Proteomes" id="UP001589774">
    <property type="component" value="Unassembled WGS sequence"/>
</dbReference>
<evidence type="ECO:0000313" key="4">
    <source>
        <dbReference type="Proteomes" id="UP001589774"/>
    </source>
</evidence>
<name>A0ABV6HKM1_9SPHI</name>
<feature type="region of interest" description="Disordered" evidence="1">
    <location>
        <begin position="92"/>
        <end position="125"/>
    </location>
</feature>
<evidence type="ECO:0000313" key="3">
    <source>
        <dbReference type="EMBL" id="MFC0318700.1"/>
    </source>
</evidence>